<feature type="chain" id="PRO_5031294868" description="Secreted protein" evidence="1">
    <location>
        <begin position="36"/>
        <end position="203"/>
    </location>
</feature>
<protein>
    <recommendedName>
        <fullName evidence="4">Secreted protein</fullName>
    </recommendedName>
</protein>
<organism evidence="2 3">
    <name type="scientific">Streptomyces alkaliterrae</name>
    <dbReference type="NCBI Taxonomy" id="2213162"/>
    <lineage>
        <taxon>Bacteria</taxon>
        <taxon>Bacillati</taxon>
        <taxon>Actinomycetota</taxon>
        <taxon>Actinomycetes</taxon>
        <taxon>Kitasatosporales</taxon>
        <taxon>Streptomycetaceae</taxon>
        <taxon>Streptomyces</taxon>
    </lineage>
</organism>
<gene>
    <name evidence="2" type="ORF">H3146_24800</name>
</gene>
<evidence type="ECO:0000313" key="2">
    <source>
        <dbReference type="EMBL" id="MBB1256543.1"/>
    </source>
</evidence>
<evidence type="ECO:0008006" key="4">
    <source>
        <dbReference type="Google" id="ProtNLM"/>
    </source>
</evidence>
<sequence length="203" mass="21346">MKQHTKSRIANRTYAGLVAAGTLAALAICTPAATAAQSGAGFDGESWTPEGYIVPGPEMEVKRNATEDSPTQGDDSGGFSPQWLNITHVTSKKYEGQRCGLDLIRQVSGNGPQTLTLSISESVSSQWSASVSISAKKVTAGVGFNVTKSFTVTQGTSYSVPKGKYGSIAAYPLYDVYSFKTAAPSGQGWAMKPVGVCFSKWNS</sequence>
<name>A0A7W3ZQ98_9ACTN</name>
<feature type="signal peptide" evidence="1">
    <location>
        <begin position="1"/>
        <end position="35"/>
    </location>
</feature>
<evidence type="ECO:0000256" key="1">
    <source>
        <dbReference type="SAM" id="SignalP"/>
    </source>
</evidence>
<evidence type="ECO:0000313" key="3">
    <source>
        <dbReference type="Proteomes" id="UP000525686"/>
    </source>
</evidence>
<proteinExistence type="predicted"/>
<dbReference type="AlphaFoldDB" id="A0A7W3ZQ98"/>
<dbReference type="Proteomes" id="UP000525686">
    <property type="component" value="Unassembled WGS sequence"/>
</dbReference>
<dbReference type="EMBL" id="JABJWZ010000385">
    <property type="protein sequence ID" value="MBB1256543.1"/>
    <property type="molecule type" value="Genomic_DNA"/>
</dbReference>
<keyword evidence="1" id="KW-0732">Signal</keyword>
<reference evidence="3" key="1">
    <citation type="submission" date="2020-05" db="EMBL/GenBank/DDBJ databases">
        <title>Classification of alakaliphilic streptomycetes isolated from an alkaline soil next to Lonar Crater, India and a proposal for the recognition of Streptomyces alkaliterrae sp. nov.</title>
        <authorList>
            <person name="Golinska P."/>
        </authorList>
    </citation>
    <scope>NUCLEOTIDE SEQUENCE [LARGE SCALE GENOMIC DNA]</scope>
    <source>
        <strain evidence="3">OF3</strain>
    </source>
</reference>
<accession>A0A7W3ZQ98</accession>
<comment type="caution">
    <text evidence="2">The sequence shown here is derived from an EMBL/GenBank/DDBJ whole genome shotgun (WGS) entry which is preliminary data.</text>
</comment>
<dbReference type="RefSeq" id="WP_181355502.1">
    <property type="nucleotide sequence ID" value="NZ_JABJWZ010000385.1"/>
</dbReference>